<dbReference type="GO" id="GO:0005886">
    <property type="term" value="C:plasma membrane"/>
    <property type="evidence" value="ECO:0007669"/>
    <property type="project" value="UniProtKB-SubCell"/>
</dbReference>
<name>A0ABD5S5L7_9EURY</name>
<dbReference type="EMBL" id="JBHSWU010001467">
    <property type="protein sequence ID" value="MFC6726871.1"/>
    <property type="molecule type" value="Genomic_DNA"/>
</dbReference>
<evidence type="ECO:0000256" key="1">
    <source>
        <dbReference type="ARBA" id="ARBA00004651"/>
    </source>
</evidence>
<evidence type="ECO:0000256" key="6">
    <source>
        <dbReference type="ARBA" id="ARBA00038076"/>
    </source>
</evidence>
<keyword evidence="3 7" id="KW-0812">Transmembrane</keyword>
<keyword evidence="10" id="KW-1185">Reference proteome</keyword>
<organism evidence="9 10">
    <name type="scientific">Halobium palmae</name>
    <dbReference type="NCBI Taxonomy" id="1776492"/>
    <lineage>
        <taxon>Archaea</taxon>
        <taxon>Methanobacteriati</taxon>
        <taxon>Methanobacteriota</taxon>
        <taxon>Stenosarchaea group</taxon>
        <taxon>Halobacteria</taxon>
        <taxon>Halobacteriales</taxon>
        <taxon>Haloferacaceae</taxon>
        <taxon>Halobium</taxon>
    </lineage>
</organism>
<feature type="non-terminal residue" evidence="9">
    <location>
        <position position="1"/>
    </location>
</feature>
<reference evidence="9 10" key="1">
    <citation type="journal article" date="2019" name="Int. J. Syst. Evol. Microbiol.">
        <title>The Global Catalogue of Microorganisms (GCM) 10K type strain sequencing project: providing services to taxonomists for standard genome sequencing and annotation.</title>
        <authorList>
            <consortium name="The Broad Institute Genomics Platform"/>
            <consortium name="The Broad Institute Genome Sequencing Center for Infectious Disease"/>
            <person name="Wu L."/>
            <person name="Ma J."/>
        </authorList>
    </citation>
    <scope>NUCLEOTIDE SEQUENCE [LARGE SCALE GENOMIC DNA]</scope>
    <source>
        <strain evidence="9 10">NBRC 111368</strain>
    </source>
</reference>
<feature type="transmembrane region" description="Helical" evidence="7">
    <location>
        <begin position="151"/>
        <end position="174"/>
    </location>
</feature>
<protein>
    <submittedName>
        <fullName evidence="9">ABC transporter permease</fullName>
    </submittedName>
</protein>
<evidence type="ECO:0000313" key="9">
    <source>
        <dbReference type="EMBL" id="MFC6726871.1"/>
    </source>
</evidence>
<dbReference type="InterPro" id="IPR050250">
    <property type="entry name" value="Macrolide_Exporter_MacB"/>
</dbReference>
<evidence type="ECO:0000313" key="10">
    <source>
        <dbReference type="Proteomes" id="UP001596328"/>
    </source>
</evidence>
<keyword evidence="2" id="KW-1003">Cell membrane</keyword>
<keyword evidence="5 7" id="KW-0472">Membrane</keyword>
<dbReference type="Proteomes" id="UP001596328">
    <property type="component" value="Unassembled WGS sequence"/>
</dbReference>
<evidence type="ECO:0000256" key="3">
    <source>
        <dbReference type="ARBA" id="ARBA00022692"/>
    </source>
</evidence>
<feature type="transmembrane region" description="Helical" evidence="7">
    <location>
        <begin position="99"/>
        <end position="123"/>
    </location>
</feature>
<evidence type="ECO:0000256" key="4">
    <source>
        <dbReference type="ARBA" id="ARBA00022989"/>
    </source>
</evidence>
<dbReference type="PANTHER" id="PTHR30572">
    <property type="entry name" value="MEMBRANE COMPONENT OF TRANSPORTER-RELATED"/>
    <property type="match status" value="1"/>
</dbReference>
<dbReference type="AlphaFoldDB" id="A0ABD5S5L7"/>
<dbReference type="InterPro" id="IPR003838">
    <property type="entry name" value="ABC3_permease_C"/>
</dbReference>
<dbReference type="PANTHER" id="PTHR30572:SF4">
    <property type="entry name" value="ABC TRANSPORTER PERMEASE YTRF"/>
    <property type="match status" value="1"/>
</dbReference>
<gene>
    <name evidence="9" type="ORF">ACFQE1_21340</name>
</gene>
<comment type="subcellular location">
    <subcellularLocation>
        <location evidence="1">Cell membrane</location>
        <topology evidence="1">Multi-pass membrane protein</topology>
    </subcellularLocation>
</comment>
<dbReference type="Pfam" id="PF02687">
    <property type="entry name" value="FtsX"/>
    <property type="match status" value="1"/>
</dbReference>
<comment type="caution">
    <text evidence="9">The sequence shown here is derived from an EMBL/GenBank/DDBJ whole genome shotgun (WGS) entry which is preliminary data.</text>
</comment>
<sequence>GGFGGVFADRTPRFYLPARPFYRTTVESPSQGVDQRAYPQLTVVADTQRVEAAKAGVRAYLTEESDARQLLPEGIGVSVRSSGDIVERVQSVITRVTRFVTGVAVISLVVGAFGIANVMLVSVTERTNEIGIMKAVGATNRDTMQLFLTEAGLLGTLGAVLGVPLGLAVGYGAADYAEVGFTVPLSWVA</sequence>
<feature type="non-terminal residue" evidence="9">
    <location>
        <position position="189"/>
    </location>
</feature>
<keyword evidence="4 7" id="KW-1133">Transmembrane helix</keyword>
<evidence type="ECO:0000259" key="8">
    <source>
        <dbReference type="Pfam" id="PF02687"/>
    </source>
</evidence>
<proteinExistence type="inferred from homology"/>
<evidence type="ECO:0000256" key="5">
    <source>
        <dbReference type="ARBA" id="ARBA00023136"/>
    </source>
</evidence>
<accession>A0ABD5S5L7</accession>
<feature type="domain" description="ABC3 transporter permease C-terminal" evidence="8">
    <location>
        <begin position="103"/>
        <end position="173"/>
    </location>
</feature>
<evidence type="ECO:0000256" key="2">
    <source>
        <dbReference type="ARBA" id="ARBA00022475"/>
    </source>
</evidence>
<comment type="similarity">
    <text evidence="6">Belongs to the ABC-4 integral membrane protein family.</text>
</comment>
<evidence type="ECO:0000256" key="7">
    <source>
        <dbReference type="SAM" id="Phobius"/>
    </source>
</evidence>